<keyword evidence="2" id="KW-1185">Reference proteome</keyword>
<protein>
    <submittedName>
        <fullName evidence="1">Amidoligase enzyme</fullName>
    </submittedName>
</protein>
<gene>
    <name evidence="1" type="ORF">F5984_19975</name>
</gene>
<dbReference type="AlphaFoldDB" id="A0A7J5TV69"/>
<name>A0A7J5TV69_9BACT</name>
<accession>A0A7J5TV69</accession>
<dbReference type="Pfam" id="PF12224">
    <property type="entry name" value="Amidoligase_2"/>
    <property type="match status" value="1"/>
</dbReference>
<reference evidence="1 2" key="1">
    <citation type="submission" date="2019-10" db="EMBL/GenBank/DDBJ databases">
        <title>Rudanella paleaurantiibacter sp. nov., isolated from sludge.</title>
        <authorList>
            <person name="Xu S.Q."/>
        </authorList>
    </citation>
    <scope>NUCLEOTIDE SEQUENCE [LARGE SCALE GENOMIC DNA]</scope>
    <source>
        <strain evidence="1 2">HX-22-17</strain>
    </source>
</reference>
<dbReference type="RefSeq" id="WP_152125985.1">
    <property type="nucleotide sequence ID" value="NZ_WELI01000009.1"/>
</dbReference>
<dbReference type="InterPro" id="IPR022025">
    <property type="entry name" value="Amidoligase_2"/>
</dbReference>
<evidence type="ECO:0000313" key="1">
    <source>
        <dbReference type="EMBL" id="KAB7728035.1"/>
    </source>
</evidence>
<proteinExistence type="predicted"/>
<organism evidence="1 2">
    <name type="scientific">Rudanella paleaurantiibacter</name>
    <dbReference type="NCBI Taxonomy" id="2614655"/>
    <lineage>
        <taxon>Bacteria</taxon>
        <taxon>Pseudomonadati</taxon>
        <taxon>Bacteroidota</taxon>
        <taxon>Cytophagia</taxon>
        <taxon>Cytophagales</taxon>
        <taxon>Cytophagaceae</taxon>
        <taxon>Rudanella</taxon>
    </lineage>
</organism>
<dbReference type="PANTHER" id="PTHR36847">
    <property type="entry name" value="AMIDOLIGASE ENZYME"/>
    <property type="match status" value="1"/>
</dbReference>
<dbReference type="EMBL" id="WELI01000009">
    <property type="protein sequence ID" value="KAB7728035.1"/>
    <property type="molecule type" value="Genomic_DNA"/>
</dbReference>
<comment type="caution">
    <text evidence="1">The sequence shown here is derived from an EMBL/GenBank/DDBJ whole genome shotgun (WGS) entry which is preliminary data.</text>
</comment>
<evidence type="ECO:0000313" key="2">
    <source>
        <dbReference type="Proteomes" id="UP000488299"/>
    </source>
</evidence>
<keyword evidence="1" id="KW-0436">Ligase</keyword>
<dbReference type="GO" id="GO:0016874">
    <property type="term" value="F:ligase activity"/>
    <property type="evidence" value="ECO:0007669"/>
    <property type="project" value="UniProtKB-KW"/>
</dbReference>
<dbReference type="PANTHER" id="PTHR36847:SF1">
    <property type="entry name" value="AMIDOLIGASE ENZYME"/>
    <property type="match status" value="1"/>
</dbReference>
<sequence>METQAILNNASLTKTEKIRQLLALGLTRRQVADLTGGNYGFVQNVFARYWPDQVRSRMQAAADDVFRFLPFNRRFGVEIEAYNVSRSELANALRAAGVAVEVESYNHTTRRHWKVVTDGSLSGHNSFELVSPILEGQAGLDELKTVCRVLKQQRAYINRSCGLHVHFDAANFGLAQTKNLLVNYARYEGIIDSFMPASRRGSTNTYCGSLTHRVAQIDAATSMNQLVNSVMNNRYQKVNLQSYNRYKTIEFRQHSGTIEFEKISNWVLFLHNLVEYSRTSRVETATMASLEQIQQPEIFTFYHNRQSELAA</sequence>
<dbReference type="Proteomes" id="UP000488299">
    <property type="component" value="Unassembled WGS sequence"/>
</dbReference>